<geneLocation type="mitochondrion" evidence="2"/>
<evidence type="ECO:0000256" key="1">
    <source>
        <dbReference type="SAM" id="Phobius"/>
    </source>
</evidence>
<keyword evidence="1" id="KW-0812">Transmembrane</keyword>
<keyword evidence="1" id="KW-0472">Membrane</keyword>
<keyword evidence="1" id="KW-1133">Transmembrane helix</keyword>
<reference evidence="2" key="1">
    <citation type="journal article" date="2011" name="Mol. Phylogenet. Evol.">
        <title>Exploring the molecular phylogeny of phasmids with whole mitochondrial genome sequences.</title>
        <authorList>
            <person name="Komoto N."/>
            <person name="Yukuhiro K."/>
            <person name="Ueda K."/>
            <person name="Tomita S."/>
        </authorList>
    </citation>
    <scope>NUCLEOTIDE SEQUENCE</scope>
</reference>
<organism evidence="2">
    <name type="scientific">Orestes mouhotii</name>
    <dbReference type="NCBI Taxonomy" id="590986"/>
    <lineage>
        <taxon>Eukaryota</taxon>
        <taxon>Metazoa</taxon>
        <taxon>Ecdysozoa</taxon>
        <taxon>Arthropoda</taxon>
        <taxon>Hexapoda</taxon>
        <taxon>Insecta</taxon>
        <taxon>Pterygota</taxon>
        <taxon>Neoptera</taxon>
        <taxon>Polyneoptera</taxon>
        <taxon>Phasmatodea</taxon>
        <taxon>Verophasmatodea</taxon>
        <taxon>Areolatae</taxon>
        <taxon>Bacilloidea</taxon>
        <taxon>Heteropterygidae</taxon>
        <taxon>Dataminae</taxon>
        <taxon>Datamini</taxon>
        <taxon>Orestes</taxon>
    </lineage>
</organism>
<feature type="transmembrane region" description="Helical" evidence="1">
    <location>
        <begin position="12"/>
        <end position="29"/>
    </location>
</feature>
<dbReference type="AlphaFoldDB" id="E2RUT4"/>
<gene>
    <name evidence="2" type="primary">ATP8</name>
</gene>
<sequence>MPQMAPMMWTLIYIYFLMIMMMFMMKMYFNKNTQMKSNMMYKSVENKYWKW</sequence>
<keyword evidence="2" id="KW-0496">Mitochondrion</keyword>
<dbReference type="EMBL" id="AB477462">
    <property type="protein sequence ID" value="BAJ24468.1"/>
    <property type="molecule type" value="Genomic_DNA"/>
</dbReference>
<protein>
    <submittedName>
        <fullName evidence="2">ATP synthase F0 subunit 8</fullName>
    </submittedName>
</protein>
<proteinExistence type="predicted"/>
<accession>E2RUT4</accession>
<evidence type="ECO:0000313" key="2">
    <source>
        <dbReference type="EMBL" id="BAJ24468.1"/>
    </source>
</evidence>
<name>E2RUT4_9NEOP</name>